<organism evidence="2 3">
    <name type="scientific">Panagrolaimus superbus</name>
    <dbReference type="NCBI Taxonomy" id="310955"/>
    <lineage>
        <taxon>Eukaryota</taxon>
        <taxon>Metazoa</taxon>
        <taxon>Ecdysozoa</taxon>
        <taxon>Nematoda</taxon>
        <taxon>Chromadorea</taxon>
        <taxon>Rhabditida</taxon>
        <taxon>Tylenchina</taxon>
        <taxon>Panagrolaimomorpha</taxon>
        <taxon>Panagrolaimoidea</taxon>
        <taxon>Panagrolaimidae</taxon>
        <taxon>Panagrolaimus</taxon>
    </lineage>
</organism>
<feature type="region of interest" description="Disordered" evidence="1">
    <location>
        <begin position="26"/>
        <end position="45"/>
    </location>
</feature>
<dbReference type="WBParaSite" id="PSU_v2.g9673.t1">
    <property type="protein sequence ID" value="PSU_v2.g9673.t1"/>
    <property type="gene ID" value="PSU_v2.g9673"/>
</dbReference>
<proteinExistence type="predicted"/>
<name>A0A914ZBI5_9BILA</name>
<keyword evidence="2" id="KW-1185">Reference proteome</keyword>
<evidence type="ECO:0000256" key="1">
    <source>
        <dbReference type="SAM" id="MobiDB-lite"/>
    </source>
</evidence>
<protein>
    <submittedName>
        <fullName evidence="3">Uncharacterized protein</fullName>
    </submittedName>
</protein>
<evidence type="ECO:0000313" key="3">
    <source>
        <dbReference type="WBParaSite" id="PSU_v2.g9673.t1"/>
    </source>
</evidence>
<sequence length="513" mass="61028">MESETKETLIDDDEKEFNNLITRGITMHFEDDEESNEKNNKAAEEEEEKLECVVEGIIPFKYVGICGPYGERIVDRAIPLRDPLPNEKPPIVYDIEEIPKHLIADKQGFFGLIELAKKEIVIIKTDRTADGHLKGYYGGRITENIYYPLEIHDNMVHMGYKHLFKQWNQSIFDFYEKYHFLPRVPEHRKQPQYLKYRYFDPNKTFYENLDFFLIDTFFQRESRNGADVLLIKDLSEVFWTAVLLERRILIYTFHNETIEFKRKLQIYSFVKRMTIFYYPAHREADRYFDRYGKPQINLLPEIMPPVHDIYIPAEDFFELYEYNYTNICPITDNYLCNTFVPLHESEGMPCYCALIEPFDTDPRYEWDEGCIRRSEFVENLQYISLTISSFIPNELVPSNAHGLLFAELITVALVNATILPGAFQPKFLHFNPTVIFRLHCSSLMQEFTIQFGIITRKFTIADDNIYETDYLFLSPKRFWEEVEDQNTLQYLENMGIKIVRYGIVRIFDLKIYF</sequence>
<dbReference type="AlphaFoldDB" id="A0A914ZBI5"/>
<reference evidence="3" key="1">
    <citation type="submission" date="2022-11" db="UniProtKB">
        <authorList>
            <consortium name="WormBaseParasite"/>
        </authorList>
    </citation>
    <scope>IDENTIFICATION</scope>
</reference>
<dbReference type="Proteomes" id="UP000887577">
    <property type="component" value="Unplaced"/>
</dbReference>
<evidence type="ECO:0000313" key="2">
    <source>
        <dbReference type="Proteomes" id="UP000887577"/>
    </source>
</evidence>
<accession>A0A914ZBI5</accession>